<keyword evidence="18" id="KW-1185">Reference proteome</keyword>
<evidence type="ECO:0000259" key="14">
    <source>
        <dbReference type="PROSITE" id="PS51669"/>
    </source>
</evidence>
<dbReference type="PROSITE" id="PS00641">
    <property type="entry name" value="COMPLEX1_75K_1"/>
    <property type="match status" value="1"/>
</dbReference>
<evidence type="ECO:0000313" key="18">
    <source>
        <dbReference type="Proteomes" id="UP000009046"/>
    </source>
</evidence>
<dbReference type="Pfam" id="PF22117">
    <property type="entry name" value="Fer4_Nqo3"/>
    <property type="match status" value="1"/>
</dbReference>
<dbReference type="FunFam" id="3.30.70.20:FF:000002">
    <property type="entry name" value="NADH-ubiquinone oxidoreductase 75 kDa subunit"/>
    <property type="match status" value="1"/>
</dbReference>
<dbReference type="NCBIfam" id="TIGR01973">
    <property type="entry name" value="NuoG"/>
    <property type="match status" value="1"/>
</dbReference>
<feature type="domain" description="4Fe-4S His(Cys)3-ligated-type" evidence="15">
    <location>
        <begin position="110"/>
        <end position="149"/>
    </location>
</feature>
<evidence type="ECO:0000313" key="17">
    <source>
        <dbReference type="EnsemblMetazoa" id="PHUM128410-PA"/>
    </source>
</evidence>
<evidence type="ECO:0000256" key="6">
    <source>
        <dbReference type="ARBA" id="ARBA00022967"/>
    </source>
</evidence>
<dbReference type="InterPro" id="IPR000283">
    <property type="entry name" value="NADH_UbQ_OxRdtase_75kDa_su_CS"/>
</dbReference>
<evidence type="ECO:0000256" key="2">
    <source>
        <dbReference type="ARBA" id="ARBA00005404"/>
    </source>
</evidence>
<dbReference type="GO" id="GO:0045271">
    <property type="term" value="C:respiratory chain complex I"/>
    <property type="evidence" value="ECO:0007669"/>
    <property type="project" value="UniProtKB-ARBA"/>
</dbReference>
<gene>
    <name evidence="17" type="primary">8233961</name>
    <name evidence="16" type="ORF">Phum_PHUM128410</name>
</gene>
<dbReference type="SUPFAM" id="SSF54292">
    <property type="entry name" value="2Fe-2S ferredoxin-like"/>
    <property type="match status" value="1"/>
</dbReference>
<dbReference type="InterPro" id="IPR019574">
    <property type="entry name" value="NADH_UbQ_OxRdtase_Gsu_4Fe4S-bd"/>
</dbReference>
<evidence type="ECO:0000256" key="3">
    <source>
        <dbReference type="ARBA" id="ARBA00013888"/>
    </source>
</evidence>
<reference evidence="17" key="3">
    <citation type="submission" date="2021-02" db="UniProtKB">
        <authorList>
            <consortium name="EnsemblMetazoa"/>
        </authorList>
    </citation>
    <scope>IDENTIFICATION</scope>
    <source>
        <strain evidence="17">USDA</strain>
    </source>
</reference>
<dbReference type="SUPFAM" id="SSF54862">
    <property type="entry name" value="4Fe-4S ferredoxins"/>
    <property type="match status" value="1"/>
</dbReference>
<reference evidence="16" key="1">
    <citation type="submission" date="2007-04" db="EMBL/GenBank/DDBJ databases">
        <title>Annotation of Pediculus humanus corporis strain USDA.</title>
        <authorList>
            <person name="Kirkness E."/>
            <person name="Hannick L."/>
            <person name="Hass B."/>
            <person name="Bruggner R."/>
            <person name="Lawson D."/>
            <person name="Bidwell S."/>
            <person name="Joardar V."/>
            <person name="Caler E."/>
            <person name="Walenz B."/>
            <person name="Inman J."/>
            <person name="Schobel S."/>
            <person name="Galinsky K."/>
            <person name="Amedeo P."/>
            <person name="Strausberg R."/>
        </authorList>
    </citation>
    <scope>NUCLEOTIDE SEQUENCE</scope>
    <source>
        <strain evidence="16">USDA</strain>
    </source>
</reference>
<dbReference type="GO" id="GO:0008137">
    <property type="term" value="F:NADH dehydrogenase (ubiquinone) activity"/>
    <property type="evidence" value="ECO:0007669"/>
    <property type="project" value="UniProtKB-EC"/>
</dbReference>
<keyword evidence="16" id="KW-0830">Ubiquinone</keyword>
<comment type="similarity">
    <text evidence="2 12">Belongs to the complex I 75 kDa subunit family.</text>
</comment>
<keyword evidence="4" id="KW-0004">4Fe-4S</keyword>
<dbReference type="OMA" id="QAMAYGV"/>
<dbReference type="Gene3D" id="3.10.20.740">
    <property type="match status" value="1"/>
</dbReference>
<dbReference type="InParanoid" id="E0VE52"/>
<dbReference type="STRING" id="121224.E0VE52"/>
<dbReference type="AlphaFoldDB" id="E0VE52"/>
<dbReference type="SMART" id="SM00929">
    <property type="entry name" value="NADH-G_4Fe-4S_3"/>
    <property type="match status" value="1"/>
</dbReference>
<dbReference type="Pfam" id="PF10588">
    <property type="entry name" value="NADH-G_4Fe-4S_3"/>
    <property type="match status" value="1"/>
</dbReference>
<dbReference type="PROSITE" id="PS00642">
    <property type="entry name" value="COMPLEX1_75K_2"/>
    <property type="match status" value="1"/>
</dbReference>
<protein>
    <recommendedName>
        <fullName evidence="3">NADH-ubiquinone oxidoreductase 75 kDa subunit, mitochondrial</fullName>
    </recommendedName>
</protein>
<evidence type="ECO:0000256" key="8">
    <source>
        <dbReference type="ARBA" id="ARBA00023014"/>
    </source>
</evidence>
<dbReference type="InterPro" id="IPR001041">
    <property type="entry name" value="2Fe-2S_ferredoxin-type"/>
</dbReference>
<dbReference type="InterPro" id="IPR015405">
    <property type="entry name" value="NDUFS1-like_C"/>
</dbReference>
<keyword evidence="5" id="KW-0479">Metal-binding</keyword>
<dbReference type="CDD" id="cd02773">
    <property type="entry name" value="MopB_Res-Cmplx1_Nad11"/>
    <property type="match status" value="1"/>
</dbReference>
<keyword evidence="6" id="KW-1278">Translocase</keyword>
<name>E0VE52_PEDHC</name>
<dbReference type="Gene3D" id="3.30.200.210">
    <property type="match status" value="1"/>
</dbReference>
<dbReference type="EMBL" id="AAZO01001499">
    <property type="status" value="NOT_ANNOTATED_CDS"/>
    <property type="molecule type" value="Genomic_DNA"/>
</dbReference>
<dbReference type="InterPro" id="IPR006963">
    <property type="entry name" value="Mopterin_OxRdtase_4Fe-4S_dom"/>
</dbReference>
<dbReference type="KEGG" id="phu:Phum_PHUM128410"/>
<dbReference type="FunFam" id="3.10.20.740:FF:000001">
    <property type="entry name" value="NADH-quinone oxidoreductase subunit G"/>
    <property type="match status" value="1"/>
</dbReference>
<organism>
    <name type="scientific">Pediculus humanus subsp. corporis</name>
    <name type="common">Body louse</name>
    <dbReference type="NCBI Taxonomy" id="121224"/>
    <lineage>
        <taxon>Eukaryota</taxon>
        <taxon>Metazoa</taxon>
        <taxon>Ecdysozoa</taxon>
        <taxon>Arthropoda</taxon>
        <taxon>Hexapoda</taxon>
        <taxon>Insecta</taxon>
        <taxon>Pterygota</taxon>
        <taxon>Neoptera</taxon>
        <taxon>Paraneoptera</taxon>
        <taxon>Psocodea</taxon>
        <taxon>Troctomorpha</taxon>
        <taxon>Phthiraptera</taxon>
        <taxon>Anoplura</taxon>
        <taxon>Pediculidae</taxon>
        <taxon>Pediculus</taxon>
    </lineage>
</organism>
<dbReference type="VEuPathDB" id="VectorBase:PHUM128410"/>
<dbReference type="Proteomes" id="UP000009046">
    <property type="component" value="Unassembled WGS sequence"/>
</dbReference>
<dbReference type="Gene3D" id="3.40.50.740">
    <property type="match status" value="1"/>
</dbReference>
<dbReference type="FunCoup" id="E0VE52">
    <property type="interactions" value="1063"/>
</dbReference>
<feature type="domain" description="2Fe-2S ferredoxin-type" evidence="13">
    <location>
        <begin position="32"/>
        <end position="110"/>
    </location>
</feature>
<dbReference type="Pfam" id="PF13510">
    <property type="entry name" value="Fer2_4"/>
    <property type="match status" value="1"/>
</dbReference>
<dbReference type="OrthoDB" id="10249365at2759"/>
<evidence type="ECO:0000313" key="16">
    <source>
        <dbReference type="EMBL" id="EEB11658.1"/>
    </source>
</evidence>
<evidence type="ECO:0000259" key="15">
    <source>
        <dbReference type="PROSITE" id="PS51839"/>
    </source>
</evidence>
<dbReference type="GO" id="GO:0051539">
    <property type="term" value="F:4 iron, 4 sulfur cluster binding"/>
    <property type="evidence" value="ECO:0007669"/>
    <property type="project" value="UniProtKB-KW"/>
</dbReference>
<evidence type="ECO:0000259" key="13">
    <source>
        <dbReference type="PROSITE" id="PS51085"/>
    </source>
</evidence>
<dbReference type="SUPFAM" id="SSF53706">
    <property type="entry name" value="Formate dehydrogenase/DMSO reductase, domains 1-3"/>
    <property type="match status" value="1"/>
</dbReference>
<dbReference type="Pfam" id="PF09326">
    <property type="entry name" value="NADH_dhqG_C"/>
    <property type="match status" value="1"/>
</dbReference>
<proteinExistence type="inferred from homology"/>
<keyword evidence="9" id="KW-0520">NAD</keyword>
<dbReference type="RefSeq" id="XP_002424396.1">
    <property type="nucleotide sequence ID" value="XM_002424351.1"/>
</dbReference>
<dbReference type="CDD" id="cd00207">
    <property type="entry name" value="fer2"/>
    <property type="match status" value="1"/>
</dbReference>
<evidence type="ECO:0000256" key="11">
    <source>
        <dbReference type="ARBA" id="ARBA00049551"/>
    </source>
</evidence>
<keyword evidence="8" id="KW-0411">Iron-sulfur</keyword>
<comment type="cofactor">
    <cofactor evidence="10">
        <name>[2Fe-2S] cluster</name>
        <dbReference type="ChEBI" id="CHEBI:190135"/>
    </cofactor>
</comment>
<dbReference type="HOGENOM" id="CLU_000422_11_6_1"/>
<dbReference type="GO" id="GO:0046872">
    <property type="term" value="F:metal ion binding"/>
    <property type="evidence" value="ECO:0007669"/>
    <property type="project" value="UniProtKB-KW"/>
</dbReference>
<dbReference type="InterPro" id="IPR050123">
    <property type="entry name" value="Prok_molybdopt-oxidoreductase"/>
</dbReference>
<dbReference type="FunFam" id="3.30.200.210:FF:000002">
    <property type="entry name" value="NADH-ubiquinone oxidoreductase 75 kDa subunit"/>
    <property type="match status" value="1"/>
</dbReference>
<dbReference type="Gene3D" id="3.30.70.20">
    <property type="match status" value="1"/>
</dbReference>
<dbReference type="GO" id="GO:0016651">
    <property type="term" value="F:oxidoreductase activity, acting on NAD(P)H"/>
    <property type="evidence" value="ECO:0007669"/>
    <property type="project" value="InterPro"/>
</dbReference>
<feature type="domain" description="4Fe-4S Mo/W bis-MGD-type" evidence="14">
    <location>
        <begin position="251"/>
        <end position="307"/>
    </location>
</feature>
<dbReference type="Pfam" id="PF00384">
    <property type="entry name" value="Molybdopterin"/>
    <property type="match status" value="1"/>
</dbReference>
<dbReference type="PANTHER" id="PTHR43105:SF13">
    <property type="entry name" value="NADH-UBIQUINONE OXIDOREDUCTASE 75 KDA SUBUNIT, MITOCHONDRIAL"/>
    <property type="match status" value="1"/>
</dbReference>
<dbReference type="InterPro" id="IPR010228">
    <property type="entry name" value="NADH_UbQ_OxRdtase_Gsu"/>
</dbReference>
<sequence length="729" mass="80741">MLRLPLNVPFSRALSGPFINLFIRGTATKAPEKIEVFIDDIPVMVEPGTTVLQAAAMVGVEIPRFCYHERLSIAGNCRMCLVEVEKSPKPVAACAMPVMKGWRIKTNSDMTRKAREGVMEFLLVNHPLDCPICDQGGECDLQDQSMAFGSDRSRFTDINFSGKRAVEDKDIGPLIKTIMTRCIHCTRCIRFASEVAGIDDLGTTGRGSDMQVGTYVEKFFLSELSGNVIDLCPVGALTSKPYAFKARPWENRRTESVDVLDAVGSNIIISTRTGEVLRILPRQNEEINEEWISDKTRFACDGLKRQRLVTPMIKNSEGDLVNCQWEDALTYVAERIKCVSGDKMAGLVGPLVDAECMIALKDFLNKCGCETLCTENSFPMLGSGTDFRSNYIMNNTIAGIEEADWILLIGTNPRFEAPLVNTRIRKSYIQNETNVALIGPKVDLTYDYEHLGNDVELINEIKSKSHRFWKTLSSAKRPMIIIGAEQLKRPDGGVLLTSVQSLCEELGKTVGVSHDWKILNVLQTSASQVAALDLGYTPGPEIIKKLKPELLYMVGADEKTITKKDLAKDAFVIYQGHHGDAGALMADVILPGAAYTEKQASYVNTEGRAQQTLTAISPPGLARVDWKIIRAISELAGKTLPYEDLNEIRERLGEVSPNLIQYGVVNPANFLNLSLQYSKKCCPSSLKKGSMEVKQMKLEDFFMTDVISRASPTMAKCVQAVLKQKESKY</sequence>
<dbReference type="InterPro" id="IPR036010">
    <property type="entry name" value="2Fe-2S_ferredoxin-like_sf"/>
</dbReference>
<evidence type="ECO:0000256" key="10">
    <source>
        <dbReference type="ARBA" id="ARBA00034078"/>
    </source>
</evidence>
<evidence type="ECO:0000256" key="4">
    <source>
        <dbReference type="ARBA" id="ARBA00022485"/>
    </source>
</evidence>
<comment type="cofactor">
    <cofactor evidence="1">
        <name>[4Fe-4S] cluster</name>
        <dbReference type="ChEBI" id="CHEBI:49883"/>
    </cofactor>
</comment>
<evidence type="ECO:0000256" key="1">
    <source>
        <dbReference type="ARBA" id="ARBA00001966"/>
    </source>
</evidence>
<dbReference type="PROSITE" id="PS51085">
    <property type="entry name" value="2FE2S_FER_2"/>
    <property type="match status" value="1"/>
</dbReference>
<keyword evidence="7" id="KW-0408">Iron</keyword>
<evidence type="ECO:0000256" key="12">
    <source>
        <dbReference type="RuleBase" id="RU004523"/>
    </source>
</evidence>
<comment type="catalytic activity">
    <reaction evidence="11">
        <text>a ubiquinone + NADH + 5 H(+)(in) = a ubiquinol + NAD(+) + 4 H(+)(out)</text>
        <dbReference type="Rhea" id="RHEA:29091"/>
        <dbReference type="Rhea" id="RHEA-COMP:9565"/>
        <dbReference type="Rhea" id="RHEA-COMP:9566"/>
        <dbReference type="ChEBI" id="CHEBI:15378"/>
        <dbReference type="ChEBI" id="CHEBI:16389"/>
        <dbReference type="ChEBI" id="CHEBI:17976"/>
        <dbReference type="ChEBI" id="CHEBI:57540"/>
        <dbReference type="ChEBI" id="CHEBI:57945"/>
        <dbReference type="EC" id="7.1.1.2"/>
    </reaction>
</comment>
<dbReference type="PANTHER" id="PTHR43105">
    <property type="entry name" value="RESPIRATORY NITRATE REDUCTASE"/>
    <property type="match status" value="1"/>
</dbReference>
<dbReference type="eggNOG" id="KOG2282">
    <property type="taxonomic scope" value="Eukaryota"/>
</dbReference>
<dbReference type="GO" id="GO:0005743">
    <property type="term" value="C:mitochondrial inner membrane"/>
    <property type="evidence" value="ECO:0007669"/>
    <property type="project" value="UniProtKB-ARBA"/>
</dbReference>
<dbReference type="GO" id="GO:0042773">
    <property type="term" value="P:ATP synthesis coupled electron transport"/>
    <property type="evidence" value="ECO:0007669"/>
    <property type="project" value="InterPro"/>
</dbReference>
<reference evidence="16" key="2">
    <citation type="submission" date="2007-04" db="EMBL/GenBank/DDBJ databases">
        <title>The genome of the human body louse.</title>
        <authorList>
            <consortium name="The Human Body Louse Genome Consortium"/>
            <person name="Kirkness E."/>
            <person name="Walenz B."/>
            <person name="Hass B."/>
            <person name="Bruggner R."/>
            <person name="Strausberg R."/>
        </authorList>
    </citation>
    <scope>NUCLEOTIDE SEQUENCE</scope>
    <source>
        <strain evidence="16">USDA</strain>
    </source>
</reference>
<evidence type="ECO:0000256" key="5">
    <source>
        <dbReference type="ARBA" id="ARBA00022723"/>
    </source>
</evidence>
<dbReference type="PROSITE" id="PS51839">
    <property type="entry name" value="4FE4S_HC3"/>
    <property type="match status" value="1"/>
</dbReference>
<evidence type="ECO:0000256" key="9">
    <source>
        <dbReference type="ARBA" id="ARBA00023027"/>
    </source>
</evidence>
<accession>E0VE52</accession>
<dbReference type="CTD" id="8233961"/>
<dbReference type="EMBL" id="DS235088">
    <property type="protein sequence ID" value="EEB11658.1"/>
    <property type="molecule type" value="Genomic_DNA"/>
</dbReference>
<dbReference type="EnsemblMetazoa" id="PHUM128410-RA">
    <property type="protein sequence ID" value="PHUM128410-PA"/>
    <property type="gene ID" value="PHUM128410"/>
</dbReference>
<dbReference type="Pfam" id="PF22151">
    <property type="entry name" value="Fer4_NDSU1"/>
    <property type="match status" value="1"/>
</dbReference>
<dbReference type="InterPro" id="IPR054351">
    <property type="entry name" value="NADH_UbQ_OxRdtase_ferredoxin"/>
</dbReference>
<keyword evidence="16" id="KW-0560">Oxidoreductase</keyword>
<dbReference type="GeneID" id="8233961"/>
<dbReference type="PROSITE" id="PS00643">
    <property type="entry name" value="COMPLEX1_75K_3"/>
    <property type="match status" value="1"/>
</dbReference>
<evidence type="ECO:0000256" key="7">
    <source>
        <dbReference type="ARBA" id="ARBA00023004"/>
    </source>
</evidence>
<dbReference type="PROSITE" id="PS51669">
    <property type="entry name" value="4FE4S_MOW_BIS_MGD"/>
    <property type="match status" value="1"/>
</dbReference>
<dbReference type="InterPro" id="IPR006656">
    <property type="entry name" value="Mopterin_OxRdtase"/>
</dbReference>